<dbReference type="AlphaFoldDB" id="B4ME87"/>
<organism evidence="3 4">
    <name type="scientific">Drosophila virilis</name>
    <name type="common">Fruit fly</name>
    <dbReference type="NCBI Taxonomy" id="7244"/>
    <lineage>
        <taxon>Eukaryota</taxon>
        <taxon>Metazoa</taxon>
        <taxon>Ecdysozoa</taxon>
        <taxon>Arthropoda</taxon>
        <taxon>Hexapoda</taxon>
        <taxon>Insecta</taxon>
        <taxon>Pterygota</taxon>
        <taxon>Neoptera</taxon>
        <taxon>Endopterygota</taxon>
        <taxon>Diptera</taxon>
        <taxon>Brachycera</taxon>
        <taxon>Muscomorpha</taxon>
        <taxon>Ephydroidea</taxon>
        <taxon>Drosophilidae</taxon>
        <taxon>Drosophila</taxon>
    </lineage>
</organism>
<dbReference type="Proteomes" id="UP000008792">
    <property type="component" value="Unassembled WGS sequence"/>
</dbReference>
<feature type="region of interest" description="Disordered" evidence="1">
    <location>
        <begin position="208"/>
        <end position="232"/>
    </location>
</feature>
<sequence length="292" mass="31079">MPPRLTLLLCVVSFDLMATVTGRQLKQIQELQQQQQEQQEAGRSVRSGLAALSGYALGLSQALMGVFVYDVITANVSESETDNAGEQQQRQQQQQQQVCIGGRSYGNEVYNEAGRQLDLVTDTDTDTFASGRLTLRPLSPQELRRALTEAGLPDAELAPMGRATPSAFAGLGGYALGLANGLGGALIFDLLTSNETAAYVTNLINSLNTTTTNTGSGNGGTTQEDDDADDFSSAAERQVDDYISSDYADAGGNGLTCIVVNRGRAVLRHRRSAGYAENGRTSVKRSSSTLPE</sequence>
<dbReference type="OrthoDB" id="8069881at2759"/>
<proteinExistence type="predicted"/>
<keyword evidence="2" id="KW-0732">Signal</keyword>
<evidence type="ECO:0000313" key="4">
    <source>
        <dbReference type="Proteomes" id="UP000008792"/>
    </source>
</evidence>
<dbReference type="HOGENOM" id="CLU_901004_0_0_1"/>
<accession>B4ME87</accession>
<dbReference type="InParanoid" id="B4ME87"/>
<evidence type="ECO:0000256" key="2">
    <source>
        <dbReference type="SAM" id="SignalP"/>
    </source>
</evidence>
<name>B4ME87_DROVI</name>
<reference evidence="3 4" key="1">
    <citation type="journal article" date="2007" name="Nature">
        <title>Evolution of genes and genomes on the Drosophila phylogeny.</title>
        <authorList>
            <consortium name="Drosophila 12 Genomes Consortium"/>
            <person name="Clark A.G."/>
            <person name="Eisen M.B."/>
            <person name="Smith D.R."/>
            <person name="Bergman C.M."/>
            <person name="Oliver B."/>
            <person name="Markow T.A."/>
            <person name="Kaufman T.C."/>
            <person name="Kellis M."/>
            <person name="Gelbart W."/>
            <person name="Iyer V.N."/>
            <person name="Pollard D.A."/>
            <person name="Sackton T.B."/>
            <person name="Larracuente A.M."/>
            <person name="Singh N.D."/>
            <person name="Abad J.P."/>
            <person name="Abt D.N."/>
            <person name="Adryan B."/>
            <person name="Aguade M."/>
            <person name="Akashi H."/>
            <person name="Anderson W.W."/>
            <person name="Aquadro C.F."/>
            <person name="Ardell D.H."/>
            <person name="Arguello R."/>
            <person name="Artieri C.G."/>
            <person name="Barbash D.A."/>
            <person name="Barker D."/>
            <person name="Barsanti P."/>
            <person name="Batterham P."/>
            <person name="Batzoglou S."/>
            <person name="Begun D."/>
            <person name="Bhutkar A."/>
            <person name="Blanco E."/>
            <person name="Bosak S.A."/>
            <person name="Bradley R.K."/>
            <person name="Brand A.D."/>
            <person name="Brent M.R."/>
            <person name="Brooks A.N."/>
            <person name="Brown R.H."/>
            <person name="Butlin R.K."/>
            <person name="Caggese C."/>
            <person name="Calvi B.R."/>
            <person name="Bernardo de Carvalho A."/>
            <person name="Caspi A."/>
            <person name="Castrezana S."/>
            <person name="Celniker S.E."/>
            <person name="Chang J.L."/>
            <person name="Chapple C."/>
            <person name="Chatterji S."/>
            <person name="Chinwalla A."/>
            <person name="Civetta A."/>
            <person name="Clifton S.W."/>
            <person name="Comeron J.M."/>
            <person name="Costello J.C."/>
            <person name="Coyne J.A."/>
            <person name="Daub J."/>
            <person name="David R.G."/>
            <person name="Delcher A.L."/>
            <person name="Delehaunty K."/>
            <person name="Do C.B."/>
            <person name="Ebling H."/>
            <person name="Edwards K."/>
            <person name="Eickbush T."/>
            <person name="Evans J.D."/>
            <person name="Filipski A."/>
            <person name="Findeiss S."/>
            <person name="Freyhult E."/>
            <person name="Fulton L."/>
            <person name="Fulton R."/>
            <person name="Garcia A.C."/>
            <person name="Gardiner A."/>
            <person name="Garfield D.A."/>
            <person name="Garvin B.E."/>
            <person name="Gibson G."/>
            <person name="Gilbert D."/>
            <person name="Gnerre S."/>
            <person name="Godfrey J."/>
            <person name="Good R."/>
            <person name="Gotea V."/>
            <person name="Gravely B."/>
            <person name="Greenberg A.J."/>
            <person name="Griffiths-Jones S."/>
            <person name="Gross S."/>
            <person name="Guigo R."/>
            <person name="Gustafson E.A."/>
            <person name="Haerty W."/>
            <person name="Hahn M.W."/>
            <person name="Halligan D.L."/>
            <person name="Halpern A.L."/>
            <person name="Halter G.M."/>
            <person name="Han M.V."/>
            <person name="Heger A."/>
            <person name="Hillier L."/>
            <person name="Hinrichs A.S."/>
            <person name="Holmes I."/>
            <person name="Hoskins R.A."/>
            <person name="Hubisz M.J."/>
            <person name="Hultmark D."/>
            <person name="Huntley M.A."/>
            <person name="Jaffe D.B."/>
            <person name="Jagadeeshan S."/>
            <person name="Jeck W.R."/>
            <person name="Johnson J."/>
            <person name="Jones C.D."/>
            <person name="Jordan W.C."/>
            <person name="Karpen G.H."/>
            <person name="Kataoka E."/>
            <person name="Keightley P.D."/>
            <person name="Kheradpour P."/>
            <person name="Kirkness E.F."/>
            <person name="Koerich L.B."/>
            <person name="Kristiansen K."/>
            <person name="Kudrna D."/>
            <person name="Kulathinal R.J."/>
            <person name="Kumar S."/>
            <person name="Kwok R."/>
            <person name="Lander E."/>
            <person name="Langley C.H."/>
            <person name="Lapoint R."/>
            <person name="Lazzaro B.P."/>
            <person name="Lee S.J."/>
            <person name="Levesque L."/>
            <person name="Li R."/>
            <person name="Lin C.F."/>
            <person name="Lin M.F."/>
            <person name="Lindblad-Toh K."/>
            <person name="Llopart A."/>
            <person name="Long M."/>
            <person name="Low L."/>
            <person name="Lozovsky E."/>
            <person name="Lu J."/>
            <person name="Luo M."/>
            <person name="Machado C.A."/>
            <person name="Makalowski W."/>
            <person name="Marzo M."/>
            <person name="Matsuda M."/>
            <person name="Matzkin L."/>
            <person name="McAllister B."/>
            <person name="McBride C.S."/>
            <person name="McKernan B."/>
            <person name="McKernan K."/>
            <person name="Mendez-Lago M."/>
            <person name="Minx P."/>
            <person name="Mollenhauer M.U."/>
            <person name="Montooth K."/>
            <person name="Mount S.M."/>
            <person name="Mu X."/>
            <person name="Myers E."/>
            <person name="Negre B."/>
            <person name="Newfeld S."/>
            <person name="Nielsen R."/>
            <person name="Noor M.A."/>
            <person name="O'Grady P."/>
            <person name="Pachter L."/>
            <person name="Papaceit M."/>
            <person name="Parisi M.J."/>
            <person name="Parisi M."/>
            <person name="Parts L."/>
            <person name="Pedersen J.S."/>
            <person name="Pesole G."/>
            <person name="Phillippy A.M."/>
            <person name="Ponting C.P."/>
            <person name="Pop M."/>
            <person name="Porcelli D."/>
            <person name="Powell J.R."/>
            <person name="Prohaska S."/>
            <person name="Pruitt K."/>
            <person name="Puig M."/>
            <person name="Quesneville H."/>
            <person name="Ram K.R."/>
            <person name="Rand D."/>
            <person name="Rasmussen M.D."/>
            <person name="Reed L.K."/>
            <person name="Reenan R."/>
            <person name="Reily A."/>
            <person name="Remington K.A."/>
            <person name="Rieger T.T."/>
            <person name="Ritchie M.G."/>
            <person name="Robin C."/>
            <person name="Rogers Y.H."/>
            <person name="Rohde C."/>
            <person name="Rozas J."/>
            <person name="Rubenfield M.J."/>
            <person name="Ruiz A."/>
            <person name="Russo S."/>
            <person name="Salzberg S.L."/>
            <person name="Sanchez-Gracia A."/>
            <person name="Saranga D.J."/>
            <person name="Sato H."/>
            <person name="Schaeffer S.W."/>
            <person name="Schatz M.C."/>
            <person name="Schlenke T."/>
            <person name="Schwartz R."/>
            <person name="Segarra C."/>
            <person name="Singh R.S."/>
            <person name="Sirot L."/>
            <person name="Sirota M."/>
            <person name="Sisneros N.B."/>
            <person name="Smith C.D."/>
            <person name="Smith T.F."/>
            <person name="Spieth J."/>
            <person name="Stage D.E."/>
            <person name="Stark A."/>
            <person name="Stephan W."/>
            <person name="Strausberg R.L."/>
            <person name="Strempel S."/>
            <person name="Sturgill D."/>
            <person name="Sutton G."/>
            <person name="Sutton G.G."/>
            <person name="Tao W."/>
            <person name="Teichmann S."/>
            <person name="Tobari Y.N."/>
            <person name="Tomimura Y."/>
            <person name="Tsolas J.M."/>
            <person name="Valente V.L."/>
            <person name="Venter E."/>
            <person name="Venter J.C."/>
            <person name="Vicario S."/>
            <person name="Vieira F.G."/>
            <person name="Vilella A.J."/>
            <person name="Villasante A."/>
            <person name="Walenz B."/>
            <person name="Wang J."/>
            <person name="Wasserman M."/>
            <person name="Watts T."/>
            <person name="Wilson D."/>
            <person name="Wilson R.K."/>
            <person name="Wing R.A."/>
            <person name="Wolfner M.F."/>
            <person name="Wong A."/>
            <person name="Wong G.K."/>
            <person name="Wu C.I."/>
            <person name="Wu G."/>
            <person name="Yamamoto D."/>
            <person name="Yang H.P."/>
            <person name="Yang S.P."/>
            <person name="Yorke J.A."/>
            <person name="Yoshida K."/>
            <person name="Zdobnov E."/>
            <person name="Zhang P."/>
            <person name="Zhang Y."/>
            <person name="Zimin A.V."/>
            <person name="Baldwin J."/>
            <person name="Abdouelleil A."/>
            <person name="Abdulkadir J."/>
            <person name="Abebe A."/>
            <person name="Abera B."/>
            <person name="Abreu J."/>
            <person name="Acer S.C."/>
            <person name="Aftuck L."/>
            <person name="Alexander A."/>
            <person name="An P."/>
            <person name="Anderson E."/>
            <person name="Anderson S."/>
            <person name="Arachi H."/>
            <person name="Azer M."/>
            <person name="Bachantsang P."/>
            <person name="Barry A."/>
            <person name="Bayul T."/>
            <person name="Berlin A."/>
            <person name="Bessette D."/>
            <person name="Bloom T."/>
            <person name="Blye J."/>
            <person name="Boguslavskiy L."/>
            <person name="Bonnet C."/>
            <person name="Boukhgalter B."/>
            <person name="Bourzgui I."/>
            <person name="Brown A."/>
            <person name="Cahill P."/>
            <person name="Channer S."/>
            <person name="Cheshatsang Y."/>
            <person name="Chuda L."/>
            <person name="Citroen M."/>
            <person name="Collymore A."/>
            <person name="Cooke P."/>
            <person name="Costello M."/>
            <person name="D'Aco K."/>
            <person name="Daza R."/>
            <person name="De Haan G."/>
            <person name="DeGray S."/>
            <person name="DeMaso C."/>
            <person name="Dhargay N."/>
            <person name="Dooley K."/>
            <person name="Dooley E."/>
            <person name="Doricent M."/>
            <person name="Dorje P."/>
            <person name="Dorjee K."/>
            <person name="Dupes A."/>
            <person name="Elong R."/>
            <person name="Falk J."/>
            <person name="Farina A."/>
            <person name="Faro S."/>
            <person name="Ferguson D."/>
            <person name="Fisher S."/>
            <person name="Foley C.D."/>
            <person name="Franke A."/>
            <person name="Friedrich D."/>
            <person name="Gadbois L."/>
            <person name="Gearin G."/>
            <person name="Gearin C.R."/>
            <person name="Giannoukos G."/>
            <person name="Goode T."/>
            <person name="Graham J."/>
            <person name="Grandbois E."/>
            <person name="Grewal S."/>
            <person name="Gyaltsen K."/>
            <person name="Hafez N."/>
            <person name="Hagos B."/>
            <person name="Hall J."/>
            <person name="Henson C."/>
            <person name="Hollinger A."/>
            <person name="Honan T."/>
            <person name="Huard M.D."/>
            <person name="Hughes L."/>
            <person name="Hurhula B."/>
            <person name="Husby M.E."/>
            <person name="Kamat A."/>
            <person name="Kanga B."/>
            <person name="Kashin S."/>
            <person name="Khazanovich D."/>
            <person name="Kisner P."/>
            <person name="Lance K."/>
            <person name="Lara M."/>
            <person name="Lee W."/>
            <person name="Lennon N."/>
            <person name="Letendre F."/>
            <person name="LeVine R."/>
            <person name="Lipovsky A."/>
            <person name="Liu X."/>
            <person name="Liu J."/>
            <person name="Liu S."/>
            <person name="Lokyitsang T."/>
            <person name="Lokyitsang Y."/>
            <person name="Lubonja R."/>
            <person name="Lui A."/>
            <person name="MacDonald P."/>
            <person name="Magnisalis V."/>
            <person name="Maru K."/>
            <person name="Matthews C."/>
            <person name="McCusker W."/>
            <person name="McDonough S."/>
            <person name="Mehta T."/>
            <person name="Meldrim J."/>
            <person name="Meneus L."/>
            <person name="Mihai O."/>
            <person name="Mihalev A."/>
            <person name="Mihova T."/>
            <person name="Mittelman R."/>
            <person name="Mlenga V."/>
            <person name="Montmayeur A."/>
            <person name="Mulrain L."/>
            <person name="Navidi A."/>
            <person name="Naylor J."/>
            <person name="Negash T."/>
            <person name="Nguyen T."/>
            <person name="Nguyen N."/>
            <person name="Nicol R."/>
            <person name="Norbu C."/>
            <person name="Norbu N."/>
            <person name="Novod N."/>
            <person name="O'Neill B."/>
            <person name="Osman S."/>
            <person name="Markiewicz E."/>
            <person name="Oyono O.L."/>
            <person name="Patti C."/>
            <person name="Phunkhang P."/>
            <person name="Pierre F."/>
            <person name="Priest M."/>
            <person name="Raghuraman S."/>
            <person name="Rege F."/>
            <person name="Reyes R."/>
            <person name="Rise C."/>
            <person name="Rogov P."/>
            <person name="Ross K."/>
            <person name="Ryan E."/>
            <person name="Settipalli S."/>
            <person name="Shea T."/>
            <person name="Sherpa N."/>
            <person name="Shi L."/>
            <person name="Shih D."/>
            <person name="Sparrow T."/>
            <person name="Spaulding J."/>
            <person name="Stalker J."/>
            <person name="Stange-Thomann N."/>
            <person name="Stavropoulos S."/>
            <person name="Stone C."/>
            <person name="Strader C."/>
            <person name="Tesfaye S."/>
            <person name="Thomson T."/>
            <person name="Thoulutsang Y."/>
            <person name="Thoulutsang D."/>
            <person name="Topham K."/>
            <person name="Topping I."/>
            <person name="Tsamla T."/>
            <person name="Vassiliev H."/>
            <person name="Vo A."/>
            <person name="Wangchuk T."/>
            <person name="Wangdi T."/>
            <person name="Weiand M."/>
            <person name="Wilkinson J."/>
            <person name="Wilson A."/>
            <person name="Yadav S."/>
            <person name="Young G."/>
            <person name="Yu Q."/>
            <person name="Zembek L."/>
            <person name="Zhong D."/>
            <person name="Zimmer A."/>
            <person name="Zwirko Z."/>
            <person name="Jaffe D.B."/>
            <person name="Alvarez P."/>
            <person name="Brockman W."/>
            <person name="Butler J."/>
            <person name="Chin C."/>
            <person name="Gnerre S."/>
            <person name="Grabherr M."/>
            <person name="Kleber M."/>
            <person name="Mauceli E."/>
            <person name="MacCallum I."/>
        </authorList>
    </citation>
    <scope>NUCLEOTIDE SEQUENCE [LARGE SCALE GENOMIC DNA]</scope>
    <source>
        <strain evidence="4">Tucson 15010-1051.87</strain>
    </source>
</reference>
<feature type="signal peptide" evidence="2">
    <location>
        <begin position="1"/>
        <end position="22"/>
    </location>
</feature>
<dbReference type="EMBL" id="CH940662">
    <property type="protein sequence ID" value="EDW58852.2"/>
    <property type="molecule type" value="Genomic_DNA"/>
</dbReference>
<gene>
    <name evidence="3" type="primary">Dvir\GJ17332</name>
    <name evidence="3" type="ORF">Dvir_GJ17332</name>
</gene>
<evidence type="ECO:0000313" key="3">
    <source>
        <dbReference type="EMBL" id="EDW58852.2"/>
    </source>
</evidence>
<evidence type="ECO:0000256" key="1">
    <source>
        <dbReference type="SAM" id="MobiDB-lite"/>
    </source>
</evidence>
<protein>
    <submittedName>
        <fullName evidence="3">Uncharacterized protein</fullName>
    </submittedName>
</protein>
<feature type="chain" id="PRO_5006457820" evidence="2">
    <location>
        <begin position="23"/>
        <end position="292"/>
    </location>
</feature>
<keyword evidence="4" id="KW-1185">Reference proteome</keyword>